<evidence type="ECO:0000256" key="1">
    <source>
        <dbReference type="ARBA" id="ARBA00004370"/>
    </source>
</evidence>
<gene>
    <name evidence="6" type="ORF">AABB24_008698</name>
</gene>
<evidence type="ECO:0000256" key="4">
    <source>
        <dbReference type="ARBA" id="ARBA00022989"/>
    </source>
</evidence>
<accession>A0ABD2UTU0</accession>
<evidence type="ECO:0000313" key="6">
    <source>
        <dbReference type="EMBL" id="KAL3372275.1"/>
    </source>
</evidence>
<dbReference type="AlphaFoldDB" id="A0ABD2UTU0"/>
<evidence type="ECO:0000313" key="7">
    <source>
        <dbReference type="Proteomes" id="UP001627284"/>
    </source>
</evidence>
<dbReference type="Proteomes" id="UP001627284">
    <property type="component" value="Unassembled WGS sequence"/>
</dbReference>
<dbReference type="EMBL" id="JBJKTR010000004">
    <property type="protein sequence ID" value="KAL3372275.1"/>
    <property type="molecule type" value="Genomic_DNA"/>
</dbReference>
<keyword evidence="5" id="KW-0472">Membrane</keyword>
<keyword evidence="4" id="KW-1133">Transmembrane helix</keyword>
<reference evidence="6 7" key="1">
    <citation type="submission" date="2024-05" db="EMBL/GenBank/DDBJ databases">
        <title>De novo assembly of an allotetraploid wild potato.</title>
        <authorList>
            <person name="Hosaka A.J."/>
        </authorList>
    </citation>
    <scope>NUCLEOTIDE SEQUENCE [LARGE SCALE GENOMIC DNA]</scope>
    <source>
        <tissue evidence="6">Young leaves</tissue>
    </source>
</reference>
<dbReference type="InterPro" id="IPR007749">
    <property type="entry name" value="DUF677"/>
</dbReference>
<dbReference type="GO" id="GO:0016020">
    <property type="term" value="C:membrane"/>
    <property type="evidence" value="ECO:0007669"/>
    <property type="project" value="UniProtKB-SubCell"/>
</dbReference>
<dbReference type="PANTHER" id="PTHR31113:SF20">
    <property type="entry name" value="UPF0496 PROTEIN 2-RELATED"/>
    <property type="match status" value="1"/>
</dbReference>
<evidence type="ECO:0000256" key="5">
    <source>
        <dbReference type="ARBA" id="ARBA00023136"/>
    </source>
</evidence>
<keyword evidence="7" id="KW-1185">Reference proteome</keyword>
<evidence type="ECO:0000256" key="3">
    <source>
        <dbReference type="ARBA" id="ARBA00022692"/>
    </source>
</evidence>
<sequence>MHLTKKMVWFKSKSTLRNQRSIENDDSGSLVNKSNVNEEYDQALRTKSYVELYNKVQEQLEDGKLNESSSSSLQLDTNLCQEALLKLPESCQLHPLIVNYFDITLEACRICELLLQNVQQTRANYGKIRRAIRLMTIEQESGHCYNVYRELASFASLNNSFSVVNQVQILDTREGHDLLLQKLSLQFRRVKKRMKILKTCKRVLELVLQ</sequence>
<comment type="subcellular location">
    <subcellularLocation>
        <location evidence="1">Membrane</location>
    </subcellularLocation>
</comment>
<organism evidence="6 7">
    <name type="scientific">Solanum stoloniferum</name>
    <dbReference type="NCBI Taxonomy" id="62892"/>
    <lineage>
        <taxon>Eukaryota</taxon>
        <taxon>Viridiplantae</taxon>
        <taxon>Streptophyta</taxon>
        <taxon>Embryophyta</taxon>
        <taxon>Tracheophyta</taxon>
        <taxon>Spermatophyta</taxon>
        <taxon>Magnoliopsida</taxon>
        <taxon>eudicotyledons</taxon>
        <taxon>Gunneridae</taxon>
        <taxon>Pentapetalae</taxon>
        <taxon>asterids</taxon>
        <taxon>lamiids</taxon>
        <taxon>Solanales</taxon>
        <taxon>Solanaceae</taxon>
        <taxon>Solanoideae</taxon>
        <taxon>Solaneae</taxon>
        <taxon>Solanum</taxon>
    </lineage>
</organism>
<protein>
    <submittedName>
        <fullName evidence="6">Uncharacterized protein</fullName>
    </submittedName>
</protein>
<comment type="similarity">
    <text evidence="2">Belongs to the UPF0496 family.</text>
</comment>
<comment type="caution">
    <text evidence="6">The sequence shown here is derived from an EMBL/GenBank/DDBJ whole genome shotgun (WGS) entry which is preliminary data.</text>
</comment>
<proteinExistence type="inferred from homology"/>
<keyword evidence="3" id="KW-0812">Transmembrane</keyword>
<name>A0ABD2UTU0_9SOLN</name>
<evidence type="ECO:0000256" key="2">
    <source>
        <dbReference type="ARBA" id="ARBA00009074"/>
    </source>
</evidence>
<dbReference type="PANTHER" id="PTHR31113">
    <property type="entry name" value="UPF0496 PROTEIN 3-RELATED"/>
    <property type="match status" value="1"/>
</dbReference>